<gene>
    <name evidence="1" type="ORF">MUN79_29235</name>
</gene>
<proteinExistence type="predicted"/>
<organism evidence="1 2">
    <name type="scientific">Hymenobacter cellulosilyticus</name>
    <dbReference type="NCBI Taxonomy" id="2932248"/>
    <lineage>
        <taxon>Bacteria</taxon>
        <taxon>Pseudomonadati</taxon>
        <taxon>Bacteroidota</taxon>
        <taxon>Cytophagia</taxon>
        <taxon>Cytophagales</taxon>
        <taxon>Hymenobacteraceae</taxon>
        <taxon>Hymenobacter</taxon>
    </lineage>
</organism>
<dbReference type="AlphaFoldDB" id="A0A8T9QCS6"/>
<dbReference type="RefSeq" id="WP_244678610.1">
    <property type="nucleotide sequence ID" value="NZ_CP095048.1"/>
</dbReference>
<evidence type="ECO:0000313" key="1">
    <source>
        <dbReference type="EMBL" id="UOQ75277.1"/>
    </source>
</evidence>
<name>A0A8T9QCS6_9BACT</name>
<geneLocation type="plasmid" evidence="1 2">
    <name>unnamed2</name>
</geneLocation>
<dbReference type="Proteomes" id="UP000831796">
    <property type="component" value="Plasmid unnamed2"/>
</dbReference>
<dbReference type="EMBL" id="CP095048">
    <property type="protein sequence ID" value="UOQ75277.1"/>
    <property type="molecule type" value="Genomic_DNA"/>
</dbReference>
<sequence length="111" mass="12144">MGTLEQSMKSYKHECMNQLGDGAPVDYNIPENYPLANLQRILRDFANGEGGSIATFTVADPATMAAARSGRRTTTCCACAWGLDGVFHRAVSGHQAQHRRRPCLFLISVRS</sequence>
<dbReference type="KEGG" id="hcu:MUN79_29235"/>
<keyword evidence="1" id="KW-0614">Plasmid</keyword>
<reference evidence="1" key="1">
    <citation type="submission" date="2022-04" db="EMBL/GenBank/DDBJ databases">
        <title>Hymenobacter sp. isolated from the air.</title>
        <authorList>
            <person name="Won M."/>
            <person name="Lee C.-M."/>
            <person name="Woen H.-Y."/>
            <person name="Kwon S.-W."/>
        </authorList>
    </citation>
    <scope>NUCLEOTIDE SEQUENCE</scope>
    <source>
        <strain evidence="1">5116S-3</strain>
        <plasmid evidence="1">unnamed2</plasmid>
    </source>
</reference>
<accession>A0A8T9QCS6</accession>
<evidence type="ECO:0000313" key="2">
    <source>
        <dbReference type="Proteomes" id="UP000831796"/>
    </source>
</evidence>
<keyword evidence="2" id="KW-1185">Reference proteome</keyword>
<protein>
    <submittedName>
        <fullName evidence="1">Uncharacterized protein</fullName>
    </submittedName>
</protein>